<accession>A0ABT6CLB2</accession>
<dbReference type="SUPFAM" id="SSF56645">
    <property type="entry name" value="Acyl-CoA dehydrogenase NM domain-like"/>
    <property type="match status" value="1"/>
</dbReference>
<dbReference type="PANTHER" id="PTHR43884:SF20">
    <property type="entry name" value="ACYL-COA DEHYDROGENASE FADE28"/>
    <property type="match status" value="1"/>
</dbReference>
<dbReference type="InterPro" id="IPR037069">
    <property type="entry name" value="AcylCoA_DH/ox_N_sf"/>
</dbReference>
<dbReference type="Pfam" id="PF00441">
    <property type="entry name" value="Acyl-CoA_dh_1"/>
    <property type="match status" value="1"/>
</dbReference>
<comment type="cofactor">
    <cofactor evidence="1">
        <name>FAD</name>
        <dbReference type="ChEBI" id="CHEBI:57692"/>
    </cofactor>
</comment>
<evidence type="ECO:0000259" key="6">
    <source>
        <dbReference type="Pfam" id="PF00441"/>
    </source>
</evidence>
<reference evidence="8 9" key="1">
    <citation type="submission" date="2023-03" db="EMBL/GenBank/DDBJ databases">
        <title>Novosphingobium cyanobacteriorum sp. nov., isolated from a eutrophic reservoir during the Microcystis bloom period.</title>
        <authorList>
            <person name="Kang M."/>
            <person name="Le V."/>
            <person name="Ko S.-R."/>
            <person name="Lee S.-A."/>
            <person name="Ahn C.-Y."/>
        </authorList>
    </citation>
    <scope>NUCLEOTIDE SEQUENCE [LARGE SCALE GENOMIC DNA]</scope>
    <source>
        <strain evidence="8 9">HBC54</strain>
    </source>
</reference>
<dbReference type="Pfam" id="PF02771">
    <property type="entry name" value="Acyl-CoA_dh_N"/>
    <property type="match status" value="1"/>
</dbReference>
<protein>
    <submittedName>
        <fullName evidence="8">Acyl-CoA/acyl-ACP dehydrogenase</fullName>
    </submittedName>
</protein>
<evidence type="ECO:0000256" key="4">
    <source>
        <dbReference type="ARBA" id="ARBA00022827"/>
    </source>
</evidence>
<dbReference type="Gene3D" id="1.20.140.10">
    <property type="entry name" value="Butyryl-CoA Dehydrogenase, subunit A, domain 3"/>
    <property type="match status" value="1"/>
</dbReference>
<dbReference type="Proteomes" id="UP001222770">
    <property type="component" value="Unassembled WGS sequence"/>
</dbReference>
<dbReference type="InterPro" id="IPR009075">
    <property type="entry name" value="AcylCo_DH/oxidase_C"/>
</dbReference>
<gene>
    <name evidence="8" type="ORF">POM99_15315</name>
</gene>
<evidence type="ECO:0000259" key="7">
    <source>
        <dbReference type="Pfam" id="PF02771"/>
    </source>
</evidence>
<organism evidence="8 9">
    <name type="scientific">Novosphingobium cyanobacteriorum</name>
    <dbReference type="NCBI Taxonomy" id="3024215"/>
    <lineage>
        <taxon>Bacteria</taxon>
        <taxon>Pseudomonadati</taxon>
        <taxon>Pseudomonadota</taxon>
        <taxon>Alphaproteobacteria</taxon>
        <taxon>Sphingomonadales</taxon>
        <taxon>Sphingomonadaceae</taxon>
        <taxon>Novosphingobium</taxon>
    </lineage>
</organism>
<dbReference type="SUPFAM" id="SSF47203">
    <property type="entry name" value="Acyl-CoA dehydrogenase C-terminal domain-like"/>
    <property type="match status" value="1"/>
</dbReference>
<keyword evidence="3" id="KW-0285">Flavoprotein</keyword>
<evidence type="ECO:0000256" key="1">
    <source>
        <dbReference type="ARBA" id="ARBA00001974"/>
    </source>
</evidence>
<name>A0ABT6CLB2_9SPHN</name>
<dbReference type="InterPro" id="IPR013786">
    <property type="entry name" value="AcylCoA_DH/ox_N"/>
</dbReference>
<dbReference type="PANTHER" id="PTHR43884">
    <property type="entry name" value="ACYL-COA DEHYDROGENASE"/>
    <property type="match status" value="1"/>
</dbReference>
<dbReference type="Gene3D" id="2.40.110.10">
    <property type="entry name" value="Butyryl-CoA Dehydrogenase, subunit A, domain 2"/>
    <property type="match status" value="1"/>
</dbReference>
<feature type="domain" description="Acyl-CoA dehydrogenase/oxidase C-terminal" evidence="6">
    <location>
        <begin position="226"/>
        <end position="359"/>
    </location>
</feature>
<evidence type="ECO:0000256" key="5">
    <source>
        <dbReference type="ARBA" id="ARBA00023002"/>
    </source>
</evidence>
<evidence type="ECO:0000256" key="2">
    <source>
        <dbReference type="ARBA" id="ARBA00009347"/>
    </source>
</evidence>
<feature type="domain" description="Acyl-CoA dehydrogenase/oxidase N-terminal" evidence="7">
    <location>
        <begin position="8"/>
        <end position="106"/>
    </location>
</feature>
<dbReference type="InterPro" id="IPR036250">
    <property type="entry name" value="AcylCo_DH-like_C"/>
</dbReference>
<evidence type="ECO:0000256" key="3">
    <source>
        <dbReference type="ARBA" id="ARBA00022630"/>
    </source>
</evidence>
<dbReference type="Gene3D" id="1.10.540.10">
    <property type="entry name" value="Acyl-CoA dehydrogenase/oxidase, N-terminal domain"/>
    <property type="match status" value="1"/>
</dbReference>
<evidence type="ECO:0000313" key="9">
    <source>
        <dbReference type="Proteomes" id="UP001222770"/>
    </source>
</evidence>
<sequence>MGWRVDNELQQMLRDSAQGYLGDAGGAPHARRVRALSDGFDPATWASFGELGWTGVLLPERLGGSELGLEPALTLAEELGRSIAPEPFVASSVIAGTLLSAATTDAATELGIALAQGRRSVTLAWQENRGSLGLPPFVTCLQNGMLSGTKVHVPGWHPGVALLVAAVSATGPVVVLVDPTAAGVTITASRLTDATLAADIVFDRVAIADDAVLLRGAAAEAALQLALARGTVALSAQLEGLAGALWQMTASYMKDRLQFGSRLSDFQALRHQMVDLSAGIELAAASWRAAATALDSGVGVDLAIHAAKARCSQAAQDMSRWAIQYHGAFGYTDEADVGLFVHAALAWSTWLGNPAAHRRAALVAYRSGNVRHG</sequence>
<keyword evidence="4" id="KW-0274">FAD</keyword>
<evidence type="ECO:0000313" key="8">
    <source>
        <dbReference type="EMBL" id="MDF8334576.1"/>
    </source>
</evidence>
<comment type="similarity">
    <text evidence="2">Belongs to the acyl-CoA dehydrogenase family.</text>
</comment>
<dbReference type="InterPro" id="IPR046373">
    <property type="entry name" value="Acyl-CoA_Oxase/DH_mid-dom_sf"/>
</dbReference>
<keyword evidence="5" id="KW-0560">Oxidoreductase</keyword>
<dbReference type="InterPro" id="IPR009100">
    <property type="entry name" value="AcylCoA_DH/oxidase_NM_dom_sf"/>
</dbReference>
<proteinExistence type="inferred from homology"/>
<dbReference type="EMBL" id="JAROCY010000015">
    <property type="protein sequence ID" value="MDF8334576.1"/>
    <property type="molecule type" value="Genomic_DNA"/>
</dbReference>
<keyword evidence="9" id="KW-1185">Reference proteome</keyword>
<comment type="caution">
    <text evidence="8">The sequence shown here is derived from an EMBL/GenBank/DDBJ whole genome shotgun (WGS) entry which is preliminary data.</text>
</comment>